<dbReference type="GO" id="GO:0005525">
    <property type="term" value="F:GTP binding"/>
    <property type="evidence" value="ECO:0007669"/>
    <property type="project" value="UniProtKB-KW"/>
</dbReference>
<keyword evidence="2" id="KW-0132">Cell division</keyword>
<evidence type="ECO:0000256" key="3">
    <source>
        <dbReference type="ARBA" id="ARBA00022741"/>
    </source>
</evidence>
<feature type="compositionally biased region" description="Polar residues" evidence="9">
    <location>
        <begin position="24"/>
        <end position="40"/>
    </location>
</feature>
<comment type="subcellular location">
    <subcellularLocation>
        <location evidence="1">Cleavage furrow</location>
    </subcellularLocation>
</comment>
<evidence type="ECO:0000256" key="9">
    <source>
        <dbReference type="SAM" id="MobiDB-lite"/>
    </source>
</evidence>
<keyword evidence="3 7" id="KW-0547">Nucleotide-binding</keyword>
<dbReference type="EMBL" id="CAJNOI010000023">
    <property type="protein sequence ID" value="CAF0845681.1"/>
    <property type="molecule type" value="Genomic_DNA"/>
</dbReference>
<dbReference type="Proteomes" id="UP000663877">
    <property type="component" value="Unassembled WGS sequence"/>
</dbReference>
<gene>
    <name evidence="11" type="ORF">BJG266_LOCUS7559</name>
    <name evidence="12" type="ORF">QVE165_LOCUS34554</name>
    <name evidence="13" type="ORF">QVE165_LOCUS34842</name>
</gene>
<dbReference type="SUPFAM" id="SSF101447">
    <property type="entry name" value="Formin homology 2 domain (FH2 domain)"/>
    <property type="match status" value="1"/>
</dbReference>
<evidence type="ECO:0000313" key="13">
    <source>
        <dbReference type="EMBL" id="CAF1366325.1"/>
    </source>
</evidence>
<dbReference type="CDD" id="cd01850">
    <property type="entry name" value="CDC_Septin"/>
    <property type="match status" value="1"/>
</dbReference>
<evidence type="ECO:0000313" key="12">
    <source>
        <dbReference type="EMBL" id="CAF1361128.1"/>
    </source>
</evidence>
<reference evidence="11" key="1">
    <citation type="submission" date="2021-02" db="EMBL/GenBank/DDBJ databases">
        <authorList>
            <person name="Nowell W R."/>
        </authorList>
    </citation>
    <scope>NUCLEOTIDE SEQUENCE</scope>
</reference>
<feature type="coiled-coil region" evidence="8">
    <location>
        <begin position="464"/>
        <end position="542"/>
    </location>
</feature>
<feature type="compositionally biased region" description="Pro residues" evidence="9">
    <location>
        <begin position="41"/>
        <end position="57"/>
    </location>
</feature>
<comment type="similarity">
    <text evidence="7">Belongs to the TRAFAC class TrmE-Era-EngA-EngB-Septin-like GTPase superfamily. Septin GTPase family.</text>
</comment>
<feature type="compositionally biased region" description="Low complexity" evidence="9">
    <location>
        <begin position="58"/>
        <end position="69"/>
    </location>
</feature>
<keyword evidence="14" id="KW-1185">Reference proteome</keyword>
<dbReference type="AlphaFoldDB" id="A0A813VHK4"/>
<sequence>MALRIPQTKMTTIRQQRRADPYLRSTSNSIGTRNDITTVDSPPPIPPPPPPPPPPHPSSTFSSAHHPTPLSNTKSLPHRITVDDLHQSPLLQSLAPTTTTPTPTPTPTYTDYRPSIYSNNNNSSISKSILNRRESESNPTSKEHQQTAPRIREISSNVGFVSLPDQVHRRSIKKGFEFNLMVVGQSGLGKSTFINTLFQTELYGQDFPSTIHRKKKTISIDSSSIILKEKGVQLRLTIVDTPGFGDSVDNSNCWQPIIDYIDSKYEEYLNAESRVVRKAHIIDNRIHTCLYFIAPTGHSLQSLDIEFMKRLHDRVNIIPVIAKADTLTSDELRLFKKSIMQDIINEKIKLYEFPDNNDENKITKTYKDKVPFAVVGSNFVLERGTKRARVRQYTWGTVDVEDEAHSDFIALRSMIIKTNLNDLRDVTHNNHYENYRYKKLSSFNMNDSKNGKTLQTPSINKNLLSQIEDERVETEARLEKMSRDMENVYQSKVEEKLQKLEENKQNLLKTQETYQLNIQQEEQRFELKRQEFERNRRQWEENTNKSGYNDQHSTISIVEINLRLEKRIDLGYSYPVFNPYYQEVINTLEHKT</sequence>
<comment type="caution">
    <text evidence="11">The sequence shown here is derived from an EMBL/GenBank/DDBJ whole genome shotgun (WGS) entry which is preliminary data.</text>
</comment>
<name>A0A813VHK4_9BILA</name>
<feature type="compositionally biased region" description="Low complexity" evidence="9">
    <location>
        <begin position="115"/>
        <end position="129"/>
    </location>
</feature>
<dbReference type="Gene3D" id="3.40.50.300">
    <property type="entry name" value="P-loop containing nucleotide triphosphate hydrolases"/>
    <property type="match status" value="1"/>
</dbReference>
<evidence type="ECO:0000256" key="5">
    <source>
        <dbReference type="ARBA" id="ARBA00023134"/>
    </source>
</evidence>
<dbReference type="Pfam" id="PF00735">
    <property type="entry name" value="Septin"/>
    <property type="match status" value="1"/>
</dbReference>
<dbReference type="GO" id="GO:0005856">
    <property type="term" value="C:cytoskeleton"/>
    <property type="evidence" value="ECO:0007669"/>
    <property type="project" value="UniProtKB-ARBA"/>
</dbReference>
<evidence type="ECO:0000256" key="4">
    <source>
        <dbReference type="ARBA" id="ARBA00023054"/>
    </source>
</evidence>
<feature type="region of interest" description="Disordered" evidence="9">
    <location>
        <begin position="1"/>
        <end position="153"/>
    </location>
</feature>
<protein>
    <recommendedName>
        <fullName evidence="10">Septin-type G domain-containing protein</fullName>
    </recommendedName>
</protein>
<proteinExistence type="inferred from homology"/>
<dbReference type="PROSITE" id="PS51719">
    <property type="entry name" value="G_SEPTIN"/>
    <property type="match status" value="1"/>
</dbReference>
<dbReference type="PANTHER" id="PTHR18884">
    <property type="entry name" value="SEPTIN"/>
    <property type="match status" value="1"/>
</dbReference>
<dbReference type="InterPro" id="IPR027417">
    <property type="entry name" value="P-loop_NTPase"/>
</dbReference>
<feature type="domain" description="Septin-type G" evidence="10">
    <location>
        <begin position="174"/>
        <end position="442"/>
    </location>
</feature>
<evidence type="ECO:0000256" key="2">
    <source>
        <dbReference type="ARBA" id="ARBA00022618"/>
    </source>
</evidence>
<dbReference type="EMBL" id="CAJNOM010000332">
    <property type="protein sequence ID" value="CAF1366325.1"/>
    <property type="molecule type" value="Genomic_DNA"/>
</dbReference>
<dbReference type="InterPro" id="IPR030379">
    <property type="entry name" value="G_SEPTIN_dom"/>
</dbReference>
<evidence type="ECO:0000313" key="15">
    <source>
        <dbReference type="Proteomes" id="UP000663877"/>
    </source>
</evidence>
<evidence type="ECO:0000256" key="1">
    <source>
        <dbReference type="ARBA" id="ARBA00004626"/>
    </source>
</evidence>
<keyword evidence="6" id="KW-0131">Cell cycle</keyword>
<organism evidence="11 15">
    <name type="scientific">Adineta steineri</name>
    <dbReference type="NCBI Taxonomy" id="433720"/>
    <lineage>
        <taxon>Eukaryota</taxon>
        <taxon>Metazoa</taxon>
        <taxon>Spiralia</taxon>
        <taxon>Gnathifera</taxon>
        <taxon>Rotifera</taxon>
        <taxon>Eurotatoria</taxon>
        <taxon>Bdelloidea</taxon>
        <taxon>Adinetida</taxon>
        <taxon>Adinetidae</taxon>
        <taxon>Adineta</taxon>
    </lineage>
</organism>
<dbReference type="Proteomes" id="UP000663832">
    <property type="component" value="Unassembled WGS sequence"/>
</dbReference>
<evidence type="ECO:0000256" key="7">
    <source>
        <dbReference type="RuleBase" id="RU004560"/>
    </source>
</evidence>
<keyword evidence="5 7" id="KW-0342">GTP-binding</keyword>
<keyword evidence="4 8" id="KW-0175">Coiled coil</keyword>
<dbReference type="GO" id="GO:0051301">
    <property type="term" value="P:cell division"/>
    <property type="evidence" value="ECO:0007669"/>
    <property type="project" value="UniProtKB-KW"/>
</dbReference>
<evidence type="ECO:0000313" key="11">
    <source>
        <dbReference type="EMBL" id="CAF0845681.1"/>
    </source>
</evidence>
<dbReference type="SUPFAM" id="SSF52540">
    <property type="entry name" value="P-loop containing nucleoside triphosphate hydrolases"/>
    <property type="match status" value="1"/>
</dbReference>
<dbReference type="FunFam" id="3.40.50.300:FF:000162">
    <property type="entry name" value="septin-7 isoform X1"/>
    <property type="match status" value="1"/>
</dbReference>
<evidence type="ECO:0000256" key="8">
    <source>
        <dbReference type="SAM" id="Coils"/>
    </source>
</evidence>
<dbReference type="OrthoDB" id="416553at2759"/>
<evidence type="ECO:0000256" key="6">
    <source>
        <dbReference type="ARBA" id="ARBA00023306"/>
    </source>
</evidence>
<dbReference type="InterPro" id="IPR016491">
    <property type="entry name" value="Septin"/>
</dbReference>
<dbReference type="EMBL" id="CAJNOM010000326">
    <property type="protein sequence ID" value="CAF1361128.1"/>
    <property type="molecule type" value="Genomic_DNA"/>
</dbReference>
<feature type="compositionally biased region" description="Basic and acidic residues" evidence="9">
    <location>
        <begin position="131"/>
        <end position="153"/>
    </location>
</feature>
<accession>A0A813VHK4</accession>
<evidence type="ECO:0000259" key="10">
    <source>
        <dbReference type="PROSITE" id="PS51719"/>
    </source>
</evidence>
<evidence type="ECO:0000313" key="14">
    <source>
        <dbReference type="Proteomes" id="UP000663832"/>
    </source>
</evidence>
<dbReference type="GO" id="GO:0032154">
    <property type="term" value="C:cleavage furrow"/>
    <property type="evidence" value="ECO:0007669"/>
    <property type="project" value="UniProtKB-SubCell"/>
</dbReference>